<dbReference type="Proteomes" id="UP000000948">
    <property type="component" value="Plasmid pAPA01-060"/>
</dbReference>
<organism evidence="1 2">
    <name type="scientific">Acetobacter pasteurianus (strain NBRC 105184 / IFO 3283-01)</name>
    <dbReference type="NCBI Taxonomy" id="634452"/>
    <lineage>
        <taxon>Bacteria</taxon>
        <taxon>Pseudomonadati</taxon>
        <taxon>Pseudomonadota</taxon>
        <taxon>Alphaproteobacteria</taxon>
        <taxon>Acetobacterales</taxon>
        <taxon>Acetobacteraceae</taxon>
        <taxon>Acetobacter</taxon>
    </lineage>
</organism>
<keyword evidence="1" id="KW-0614">Plasmid</keyword>
<evidence type="ECO:0000313" key="2">
    <source>
        <dbReference type="Proteomes" id="UP000000948"/>
    </source>
</evidence>
<dbReference type="AlphaFoldDB" id="C7JJD2"/>
<dbReference type="RefSeq" id="WP_012813417.1">
    <property type="nucleotide sequence ID" value="NC_013215.1"/>
</dbReference>
<dbReference type="KEGG" id="apt:APA01_44220"/>
<dbReference type="EMBL" id="AP011127">
    <property type="protein sequence ID" value="BAI01209.1"/>
    <property type="molecule type" value="Genomic_DNA"/>
</dbReference>
<proteinExistence type="predicted"/>
<gene>
    <name evidence="1" type="ordered locus">APA01_44220</name>
</gene>
<dbReference type="HOGENOM" id="CLU_2985939_0_0_5"/>
<name>C7JJD2_ACEP3</name>
<evidence type="ECO:0000313" key="1">
    <source>
        <dbReference type="EMBL" id="BAI01209.1"/>
    </source>
</evidence>
<sequence>MTTRKETLVTFDAVTAARSPDVQKQLLEMAKADNNPEALEHALNVISLARKTSPEHQ</sequence>
<protein>
    <submittedName>
        <fullName evidence="1">Uncharacterized protein</fullName>
    </submittedName>
</protein>
<accession>C7JJD2</accession>
<reference evidence="1 2" key="1">
    <citation type="journal article" date="2009" name="Nucleic Acids Res.">
        <title>Whole-genome analyses reveal genetic instability of Acetobacter pasteurianus.</title>
        <authorList>
            <person name="Azuma Y."/>
            <person name="Hosoyama A."/>
            <person name="Matsutani M."/>
            <person name="Furuya N."/>
            <person name="Horikawa H."/>
            <person name="Harada T."/>
            <person name="Hirakawa H."/>
            <person name="Kuhara S."/>
            <person name="Matsushita K."/>
            <person name="Fujita N."/>
            <person name="Shirai M."/>
        </authorList>
    </citation>
    <scope>NUCLEOTIDE SEQUENCE [LARGE SCALE GENOMIC DNA]</scope>
    <source>
        <strain evidence="2">NBRC 105184 / IFO 3283-01</strain>
        <plasmid evidence="1">pAPA01-060</plasmid>
    </source>
</reference>
<geneLocation type="plasmid" evidence="1 2">
    <name>pAPA01-060</name>
</geneLocation>